<accession>A0A326RN05</accession>
<comment type="caution">
    <text evidence="4">The sequence shown here is derived from an EMBL/GenBank/DDBJ whole genome shotgun (WGS) entry which is preliminary data.</text>
</comment>
<dbReference type="Pfam" id="PF04397">
    <property type="entry name" value="LytTR"/>
    <property type="match status" value="1"/>
</dbReference>
<dbReference type="InterPro" id="IPR011006">
    <property type="entry name" value="CheY-like_superfamily"/>
</dbReference>
<dbReference type="Pfam" id="PF00072">
    <property type="entry name" value="Response_reg"/>
    <property type="match status" value="1"/>
</dbReference>
<evidence type="ECO:0000313" key="5">
    <source>
        <dbReference type="Proteomes" id="UP000248917"/>
    </source>
</evidence>
<sequence length="249" mass="28736">MIRSVIIEDEKNSAERLRLLLERDHFAEVEVLAWLKTMDEAVTFLTGHEVDLVFLDVEIQDRTAFELLEKLPKIDFKIIFTTAHQEYALKAIKVSALDYLLKPIDAEELAEALGKVGKKSVQDEKKAILSLLQDWNPLRKLPEKLALPSVNGIEYVPISELIRCQADVNYTHFFLKDGRKITVAKTLKEFENQLRDHDFFRVHNSHLINLREVRFYHKGKGGTLQLQDGSEIEVASRRKEELMEALGKI</sequence>
<dbReference type="InterPro" id="IPR046947">
    <property type="entry name" value="LytR-like"/>
</dbReference>
<evidence type="ECO:0000313" key="4">
    <source>
        <dbReference type="EMBL" id="PZV79631.1"/>
    </source>
</evidence>
<dbReference type="Gene3D" id="3.40.50.2300">
    <property type="match status" value="1"/>
</dbReference>
<protein>
    <submittedName>
        <fullName evidence="4">LytTR family two component transcriptional regulator</fullName>
    </submittedName>
</protein>
<dbReference type="SMART" id="SM00448">
    <property type="entry name" value="REC"/>
    <property type="match status" value="1"/>
</dbReference>
<dbReference type="RefSeq" id="WP_111394212.1">
    <property type="nucleotide sequence ID" value="NZ_QKTX01000014.1"/>
</dbReference>
<keyword evidence="1" id="KW-0597">Phosphoprotein</keyword>
<dbReference type="PANTHER" id="PTHR37299:SF1">
    <property type="entry name" value="STAGE 0 SPORULATION PROTEIN A HOMOLOG"/>
    <property type="match status" value="1"/>
</dbReference>
<name>A0A326RN05_9BACT</name>
<gene>
    <name evidence="4" type="ORF">CLV31_11464</name>
</gene>
<dbReference type="EMBL" id="QKTX01000014">
    <property type="protein sequence ID" value="PZV79631.1"/>
    <property type="molecule type" value="Genomic_DNA"/>
</dbReference>
<feature type="modified residue" description="4-aspartylphosphate" evidence="1">
    <location>
        <position position="56"/>
    </location>
</feature>
<dbReference type="InterPro" id="IPR007492">
    <property type="entry name" value="LytTR_DNA-bd_dom"/>
</dbReference>
<dbReference type="Proteomes" id="UP000248917">
    <property type="component" value="Unassembled WGS sequence"/>
</dbReference>
<dbReference type="PROSITE" id="PS50930">
    <property type="entry name" value="HTH_LYTTR"/>
    <property type="match status" value="1"/>
</dbReference>
<keyword evidence="5" id="KW-1185">Reference proteome</keyword>
<dbReference type="GO" id="GO:0000156">
    <property type="term" value="F:phosphorelay response regulator activity"/>
    <property type="evidence" value="ECO:0007669"/>
    <property type="project" value="InterPro"/>
</dbReference>
<dbReference type="PANTHER" id="PTHR37299">
    <property type="entry name" value="TRANSCRIPTIONAL REGULATOR-RELATED"/>
    <property type="match status" value="1"/>
</dbReference>
<dbReference type="SUPFAM" id="SSF52172">
    <property type="entry name" value="CheY-like"/>
    <property type="match status" value="1"/>
</dbReference>
<evidence type="ECO:0000259" key="2">
    <source>
        <dbReference type="PROSITE" id="PS50110"/>
    </source>
</evidence>
<feature type="domain" description="HTH LytTR-type" evidence="3">
    <location>
        <begin position="145"/>
        <end position="248"/>
    </location>
</feature>
<dbReference type="InterPro" id="IPR001789">
    <property type="entry name" value="Sig_transdc_resp-reg_receiver"/>
</dbReference>
<dbReference type="OrthoDB" id="1646880at2"/>
<proteinExistence type="predicted"/>
<organism evidence="4 5">
    <name type="scientific">Algoriphagus aquaeductus</name>
    <dbReference type="NCBI Taxonomy" id="475299"/>
    <lineage>
        <taxon>Bacteria</taxon>
        <taxon>Pseudomonadati</taxon>
        <taxon>Bacteroidota</taxon>
        <taxon>Cytophagia</taxon>
        <taxon>Cytophagales</taxon>
        <taxon>Cyclobacteriaceae</taxon>
        <taxon>Algoriphagus</taxon>
    </lineage>
</organism>
<dbReference type="AlphaFoldDB" id="A0A326RN05"/>
<evidence type="ECO:0000256" key="1">
    <source>
        <dbReference type="PROSITE-ProRule" id="PRU00169"/>
    </source>
</evidence>
<feature type="domain" description="Response regulatory" evidence="2">
    <location>
        <begin position="3"/>
        <end position="117"/>
    </location>
</feature>
<dbReference type="SMART" id="SM00850">
    <property type="entry name" value="LytTR"/>
    <property type="match status" value="1"/>
</dbReference>
<dbReference type="Gene3D" id="2.40.50.1020">
    <property type="entry name" value="LytTr DNA-binding domain"/>
    <property type="match status" value="1"/>
</dbReference>
<reference evidence="4 5" key="1">
    <citation type="submission" date="2018-06" db="EMBL/GenBank/DDBJ databases">
        <title>Genomic Encyclopedia of Archaeal and Bacterial Type Strains, Phase II (KMG-II): from individual species to whole genera.</title>
        <authorList>
            <person name="Goeker M."/>
        </authorList>
    </citation>
    <scope>NUCLEOTIDE SEQUENCE [LARGE SCALE GENOMIC DNA]</scope>
    <source>
        <strain evidence="4 5">T4</strain>
    </source>
</reference>
<evidence type="ECO:0000259" key="3">
    <source>
        <dbReference type="PROSITE" id="PS50930"/>
    </source>
</evidence>
<dbReference type="GO" id="GO:0003677">
    <property type="term" value="F:DNA binding"/>
    <property type="evidence" value="ECO:0007669"/>
    <property type="project" value="InterPro"/>
</dbReference>
<dbReference type="PROSITE" id="PS50110">
    <property type="entry name" value="RESPONSE_REGULATORY"/>
    <property type="match status" value="1"/>
</dbReference>